<dbReference type="STRING" id="1531966.A0A0A1T6Y7"/>
<dbReference type="GO" id="GO:0030544">
    <property type="term" value="F:Hsp70 protein binding"/>
    <property type="evidence" value="ECO:0007669"/>
    <property type="project" value="TreeGrafter"/>
</dbReference>
<dbReference type="GO" id="GO:0005634">
    <property type="term" value="C:nucleus"/>
    <property type="evidence" value="ECO:0007669"/>
    <property type="project" value="TreeGrafter"/>
</dbReference>
<feature type="repeat" description="TPR" evidence="1">
    <location>
        <begin position="150"/>
        <end position="183"/>
    </location>
</feature>
<keyword evidence="3" id="KW-1185">Reference proteome</keyword>
<evidence type="ECO:0000313" key="2">
    <source>
        <dbReference type="EMBL" id="CEJ92901.1"/>
    </source>
</evidence>
<gene>
    <name evidence="2" type="ORF">VHEMI08528</name>
</gene>
<dbReference type="PROSITE" id="PS50005">
    <property type="entry name" value="TPR"/>
    <property type="match status" value="1"/>
</dbReference>
<evidence type="ECO:0000256" key="1">
    <source>
        <dbReference type="PROSITE-ProRule" id="PRU00339"/>
    </source>
</evidence>
<proteinExistence type="predicted"/>
<dbReference type="PANTHER" id="PTHR46035">
    <property type="entry name" value="TETRATRICOPEPTIDE REPEAT PROTEIN 4"/>
    <property type="match status" value="1"/>
</dbReference>
<protein>
    <submittedName>
        <fullName evidence="2">Putative Tetratricopeptide repeat domain containing protein</fullName>
    </submittedName>
</protein>
<dbReference type="Proteomes" id="UP000039046">
    <property type="component" value="Unassembled WGS sequence"/>
</dbReference>
<keyword evidence="1" id="KW-0802">TPR repeat</keyword>
<dbReference type="GO" id="GO:0006457">
    <property type="term" value="P:protein folding"/>
    <property type="evidence" value="ECO:0007669"/>
    <property type="project" value="TreeGrafter"/>
</dbReference>
<organism evidence="2 3">
    <name type="scientific">[Torrubiella] hemipterigena</name>
    <dbReference type="NCBI Taxonomy" id="1531966"/>
    <lineage>
        <taxon>Eukaryota</taxon>
        <taxon>Fungi</taxon>
        <taxon>Dikarya</taxon>
        <taxon>Ascomycota</taxon>
        <taxon>Pezizomycotina</taxon>
        <taxon>Sordariomycetes</taxon>
        <taxon>Hypocreomycetidae</taxon>
        <taxon>Hypocreales</taxon>
        <taxon>Clavicipitaceae</taxon>
        <taxon>Clavicipitaceae incertae sedis</taxon>
        <taxon>'Torrubiella' clade</taxon>
    </lineage>
</organism>
<dbReference type="SMART" id="SM00028">
    <property type="entry name" value="TPR"/>
    <property type="match status" value="2"/>
</dbReference>
<dbReference type="EMBL" id="CDHN01000005">
    <property type="protein sequence ID" value="CEJ92901.1"/>
    <property type="molecule type" value="Genomic_DNA"/>
</dbReference>
<dbReference type="HOGENOM" id="CLU_090376_2_0_1"/>
<dbReference type="Gene3D" id="1.25.40.10">
    <property type="entry name" value="Tetratricopeptide repeat domain"/>
    <property type="match status" value="1"/>
</dbReference>
<dbReference type="InterPro" id="IPR011990">
    <property type="entry name" value="TPR-like_helical_dom_sf"/>
</dbReference>
<dbReference type="AlphaFoldDB" id="A0A0A1T6Y7"/>
<dbReference type="SUPFAM" id="SSF48452">
    <property type="entry name" value="TPR-like"/>
    <property type="match status" value="1"/>
</dbReference>
<accession>A0A0A1T6Y7</accession>
<name>A0A0A1T6Y7_9HYPO</name>
<reference evidence="2 3" key="1">
    <citation type="journal article" date="2015" name="Genome Announc.">
        <title>Draft Genome Sequence and Gene Annotation of the Entomopathogenic Fungus Verticillium hemipterigenum.</title>
        <authorList>
            <person name="Horn F."/>
            <person name="Habel A."/>
            <person name="Scharf D.H."/>
            <person name="Dworschak J."/>
            <person name="Brakhage A.A."/>
            <person name="Guthke R."/>
            <person name="Hertweck C."/>
            <person name="Linde J."/>
        </authorList>
    </citation>
    <scope>NUCLEOTIDE SEQUENCE [LARGE SCALE GENOMIC DNA]</scope>
</reference>
<dbReference type="GO" id="GO:0051879">
    <property type="term" value="F:Hsp90 protein binding"/>
    <property type="evidence" value="ECO:0007669"/>
    <property type="project" value="TreeGrafter"/>
</dbReference>
<dbReference type="PANTHER" id="PTHR46035:SF3">
    <property type="entry name" value="TRANSLOCATION PROTEIN SEC72"/>
    <property type="match status" value="1"/>
</dbReference>
<dbReference type="GO" id="GO:0005829">
    <property type="term" value="C:cytosol"/>
    <property type="evidence" value="ECO:0007669"/>
    <property type="project" value="TreeGrafter"/>
</dbReference>
<dbReference type="InterPro" id="IPR019734">
    <property type="entry name" value="TPR_rpt"/>
</dbReference>
<dbReference type="OrthoDB" id="433738at2759"/>
<evidence type="ECO:0000313" key="3">
    <source>
        <dbReference type="Proteomes" id="UP000039046"/>
    </source>
</evidence>
<sequence length="204" mass="22807">MSDLDHFDFLPIQLDGKTQTVGSTRSSRTLNAELDSLNKLHSALLEIEHPAGVPPPPIPVNPKRSADVSKIRDNGNAEFRKQNYPEAIKIYTSGIELALNRPLWEPQALVREEVAGLLANRAQAHMALQNWPEGSVDAEASVEARRVGNAKAWWRRGRCLMEMSRLEEAREWVKKGLEVEGEEGELVTLLKDIEGRIEKARAAL</sequence>